<organism evidence="2 3">
    <name type="scientific">Novipirellula aureliae</name>
    <dbReference type="NCBI Taxonomy" id="2527966"/>
    <lineage>
        <taxon>Bacteria</taxon>
        <taxon>Pseudomonadati</taxon>
        <taxon>Planctomycetota</taxon>
        <taxon>Planctomycetia</taxon>
        <taxon>Pirellulales</taxon>
        <taxon>Pirellulaceae</taxon>
        <taxon>Novipirellula</taxon>
    </lineage>
</organism>
<dbReference type="OrthoDB" id="9794725at2"/>
<comment type="caution">
    <text evidence="2">The sequence shown here is derived from an EMBL/GenBank/DDBJ whole genome shotgun (WGS) entry which is preliminary data.</text>
</comment>
<protein>
    <submittedName>
        <fullName evidence="2">GDSL-like Lipase/Acylhydrolase</fullName>
    </submittedName>
</protein>
<dbReference type="RefSeq" id="WP_146600237.1">
    <property type="nucleotide sequence ID" value="NZ_SJPY01000004.1"/>
</dbReference>
<dbReference type="Proteomes" id="UP000315471">
    <property type="component" value="Unassembled WGS sequence"/>
</dbReference>
<reference evidence="2 3" key="1">
    <citation type="submission" date="2019-02" db="EMBL/GenBank/DDBJ databases">
        <title>Deep-cultivation of Planctomycetes and their phenomic and genomic characterization uncovers novel biology.</title>
        <authorList>
            <person name="Wiegand S."/>
            <person name="Jogler M."/>
            <person name="Boedeker C."/>
            <person name="Pinto D."/>
            <person name="Vollmers J."/>
            <person name="Rivas-Marin E."/>
            <person name="Kohn T."/>
            <person name="Peeters S.H."/>
            <person name="Heuer A."/>
            <person name="Rast P."/>
            <person name="Oberbeckmann S."/>
            <person name="Bunk B."/>
            <person name="Jeske O."/>
            <person name="Meyerdierks A."/>
            <person name="Storesund J.E."/>
            <person name="Kallscheuer N."/>
            <person name="Luecker S."/>
            <person name="Lage O.M."/>
            <person name="Pohl T."/>
            <person name="Merkel B.J."/>
            <person name="Hornburger P."/>
            <person name="Mueller R.-W."/>
            <person name="Bruemmer F."/>
            <person name="Labrenz M."/>
            <person name="Spormann A.M."/>
            <person name="Op Den Camp H."/>
            <person name="Overmann J."/>
            <person name="Amann R."/>
            <person name="Jetten M.S.M."/>
            <person name="Mascher T."/>
            <person name="Medema M.H."/>
            <person name="Devos D.P."/>
            <person name="Kaster A.-K."/>
            <person name="Ovreas L."/>
            <person name="Rohde M."/>
            <person name="Galperin M.Y."/>
            <person name="Jogler C."/>
        </authorList>
    </citation>
    <scope>NUCLEOTIDE SEQUENCE [LARGE SCALE GENOMIC DNA]</scope>
    <source>
        <strain evidence="2 3">Q31b</strain>
    </source>
</reference>
<dbReference type="CDD" id="cd01834">
    <property type="entry name" value="SGNH_hydrolase_like_2"/>
    <property type="match status" value="1"/>
</dbReference>
<dbReference type="PROSITE" id="PS51318">
    <property type="entry name" value="TAT"/>
    <property type="match status" value="1"/>
</dbReference>
<dbReference type="InterPro" id="IPR036514">
    <property type="entry name" value="SGNH_hydro_sf"/>
</dbReference>
<dbReference type="InterPro" id="IPR013830">
    <property type="entry name" value="SGNH_hydro"/>
</dbReference>
<gene>
    <name evidence="2" type="ORF">Q31b_28640</name>
</gene>
<sequence>MTPIDRRDLFRSSAAAIAAFGLGSGLADRSSRTRASEETASEPYTKNGVILFQGDSITDSHRDRSQQQANQAKSLGDGYPFMIASELLRDYPEKQLTIYNRGISGHRVPNLQARWQTDCLDLKPSILSVLVGVNDIWHKLNGRYDGTVEDYRSGLTTLLQQTQEALPQVRIILCEPFVLRCGAVTDDWFPEFTERLEVARSVGEELSLTRVPFQEMFDEAVKEAPPKYWAADGVHPTLAGHSLMTKTWREVVEEVPSGV</sequence>
<feature type="domain" description="SGNH hydrolase-type esterase" evidence="1">
    <location>
        <begin position="54"/>
        <end position="242"/>
    </location>
</feature>
<name>A0A5C6DXK7_9BACT</name>
<dbReference type="PANTHER" id="PTHR30383">
    <property type="entry name" value="THIOESTERASE 1/PROTEASE 1/LYSOPHOSPHOLIPASE L1"/>
    <property type="match status" value="1"/>
</dbReference>
<proteinExistence type="predicted"/>
<dbReference type="EMBL" id="SJPY01000004">
    <property type="protein sequence ID" value="TWU41420.1"/>
    <property type="molecule type" value="Genomic_DNA"/>
</dbReference>
<dbReference type="InterPro" id="IPR006311">
    <property type="entry name" value="TAT_signal"/>
</dbReference>
<keyword evidence="2" id="KW-0378">Hydrolase</keyword>
<evidence type="ECO:0000313" key="3">
    <source>
        <dbReference type="Proteomes" id="UP000315471"/>
    </source>
</evidence>
<dbReference type="InterPro" id="IPR051532">
    <property type="entry name" value="Ester_Hydrolysis_Enzymes"/>
</dbReference>
<dbReference type="AlphaFoldDB" id="A0A5C6DXK7"/>
<dbReference type="SUPFAM" id="SSF52266">
    <property type="entry name" value="SGNH hydrolase"/>
    <property type="match status" value="1"/>
</dbReference>
<evidence type="ECO:0000259" key="1">
    <source>
        <dbReference type="Pfam" id="PF13472"/>
    </source>
</evidence>
<dbReference type="Pfam" id="PF13472">
    <property type="entry name" value="Lipase_GDSL_2"/>
    <property type="match status" value="1"/>
</dbReference>
<evidence type="ECO:0000313" key="2">
    <source>
        <dbReference type="EMBL" id="TWU41420.1"/>
    </source>
</evidence>
<dbReference type="Gene3D" id="3.40.50.1110">
    <property type="entry name" value="SGNH hydrolase"/>
    <property type="match status" value="1"/>
</dbReference>
<dbReference type="GO" id="GO:0004622">
    <property type="term" value="F:phosphatidylcholine lysophospholipase activity"/>
    <property type="evidence" value="ECO:0007669"/>
    <property type="project" value="TreeGrafter"/>
</dbReference>
<keyword evidence="3" id="KW-1185">Reference proteome</keyword>
<accession>A0A5C6DXK7</accession>
<dbReference type="PANTHER" id="PTHR30383:SF5">
    <property type="entry name" value="SGNH HYDROLASE-TYPE ESTERASE DOMAIN-CONTAINING PROTEIN"/>
    <property type="match status" value="1"/>
</dbReference>